<dbReference type="SMART" id="SM00387">
    <property type="entry name" value="HATPase_c"/>
    <property type="match status" value="1"/>
</dbReference>
<dbReference type="Gene3D" id="3.30.450.40">
    <property type="match status" value="1"/>
</dbReference>
<keyword evidence="6" id="KW-0547">Nucleotide-binding</keyword>
<dbReference type="PANTHER" id="PTHR43642:SF1">
    <property type="entry name" value="HYBRID SIGNAL TRANSDUCTION HISTIDINE KINASE G"/>
    <property type="match status" value="1"/>
</dbReference>
<evidence type="ECO:0000313" key="12">
    <source>
        <dbReference type="EMBL" id="RNB91256.1"/>
    </source>
</evidence>
<dbReference type="InterPro" id="IPR000719">
    <property type="entry name" value="Prot_kinase_dom"/>
</dbReference>
<evidence type="ECO:0000256" key="2">
    <source>
        <dbReference type="ARBA" id="ARBA00012438"/>
    </source>
</evidence>
<evidence type="ECO:0000256" key="8">
    <source>
        <dbReference type="ARBA" id="ARBA00022840"/>
    </source>
</evidence>
<dbReference type="Gene3D" id="3.30.450.20">
    <property type="entry name" value="PAS domain"/>
    <property type="match status" value="1"/>
</dbReference>
<dbReference type="SUPFAM" id="SSF55874">
    <property type="entry name" value="ATPase domain of HSP90 chaperone/DNA topoisomerase II/histidine kinase"/>
    <property type="match status" value="1"/>
</dbReference>
<feature type="domain" description="Protein kinase" evidence="10">
    <location>
        <begin position="10"/>
        <end position="273"/>
    </location>
</feature>
<dbReference type="GO" id="GO:0005524">
    <property type="term" value="F:ATP binding"/>
    <property type="evidence" value="ECO:0007669"/>
    <property type="project" value="UniProtKB-KW"/>
</dbReference>
<evidence type="ECO:0000256" key="1">
    <source>
        <dbReference type="ARBA" id="ARBA00000085"/>
    </source>
</evidence>
<evidence type="ECO:0000313" key="13">
    <source>
        <dbReference type="Proteomes" id="UP000271031"/>
    </source>
</evidence>
<evidence type="ECO:0000259" key="10">
    <source>
        <dbReference type="PROSITE" id="PS50011"/>
    </source>
</evidence>
<dbReference type="InterPro" id="IPR029016">
    <property type="entry name" value="GAF-like_dom_sf"/>
</dbReference>
<keyword evidence="4" id="KW-0597">Phosphoprotein</keyword>
<dbReference type="OrthoDB" id="9801841at2"/>
<dbReference type="Pfam" id="PF01590">
    <property type="entry name" value="GAF"/>
    <property type="match status" value="1"/>
</dbReference>
<dbReference type="SUPFAM" id="SSF55781">
    <property type="entry name" value="GAF domain-like"/>
    <property type="match status" value="1"/>
</dbReference>
<proteinExistence type="predicted"/>
<dbReference type="Pfam" id="PF02518">
    <property type="entry name" value="HATPase_c"/>
    <property type="match status" value="1"/>
</dbReference>
<dbReference type="EC" id="2.7.13.3" evidence="2"/>
<dbReference type="PROSITE" id="PS50109">
    <property type="entry name" value="HIS_KIN"/>
    <property type="match status" value="1"/>
</dbReference>
<dbReference type="PROSITE" id="PS50011">
    <property type="entry name" value="PROTEIN_KINASE_DOM"/>
    <property type="match status" value="1"/>
</dbReference>
<dbReference type="Proteomes" id="UP000271031">
    <property type="component" value="Unassembled WGS sequence"/>
</dbReference>
<dbReference type="Gene3D" id="3.40.50.300">
    <property type="entry name" value="P-loop containing nucleotide triphosphate hydrolases"/>
    <property type="match status" value="1"/>
</dbReference>
<gene>
    <name evidence="12" type="ORF">EDM56_06655</name>
</gene>
<keyword evidence="3" id="KW-0145">Chemotaxis</keyword>
<evidence type="ECO:0000256" key="7">
    <source>
        <dbReference type="ARBA" id="ARBA00022777"/>
    </source>
</evidence>
<protein>
    <recommendedName>
        <fullName evidence="2">histidine kinase</fullName>
        <ecNumber evidence="2">2.7.13.3</ecNumber>
    </recommendedName>
</protein>
<dbReference type="SMART" id="SM00065">
    <property type="entry name" value="GAF"/>
    <property type="match status" value="1"/>
</dbReference>
<keyword evidence="5" id="KW-0808">Transferase</keyword>
<comment type="catalytic activity">
    <reaction evidence="1">
        <text>ATP + protein L-histidine = ADP + protein N-phospho-L-histidine.</text>
        <dbReference type="EC" id="2.7.13.3"/>
    </reaction>
</comment>
<dbReference type="InterPro" id="IPR027417">
    <property type="entry name" value="P-loop_NTPase"/>
</dbReference>
<evidence type="ECO:0000259" key="11">
    <source>
        <dbReference type="PROSITE" id="PS50109"/>
    </source>
</evidence>
<dbReference type="SUPFAM" id="SSF56112">
    <property type="entry name" value="Protein kinase-like (PK-like)"/>
    <property type="match status" value="1"/>
</dbReference>
<accession>A0A3M8DT31</accession>
<dbReference type="Gene3D" id="3.30.565.10">
    <property type="entry name" value="Histidine kinase-like ATPase, C-terminal domain"/>
    <property type="match status" value="1"/>
</dbReference>
<dbReference type="RefSeq" id="WP_122917109.1">
    <property type="nucleotide sequence ID" value="NZ_RHHQ01000006.1"/>
</dbReference>
<keyword evidence="7" id="KW-0418">Kinase</keyword>
<evidence type="ECO:0000256" key="4">
    <source>
        <dbReference type="ARBA" id="ARBA00022553"/>
    </source>
</evidence>
<dbReference type="InterPro" id="IPR003594">
    <property type="entry name" value="HATPase_dom"/>
</dbReference>
<keyword evidence="8" id="KW-0067">ATP-binding</keyword>
<keyword evidence="9" id="KW-0902">Two-component regulatory system</keyword>
<dbReference type="Pfam" id="PF13191">
    <property type="entry name" value="AAA_16"/>
    <property type="match status" value="1"/>
</dbReference>
<dbReference type="InterPro" id="IPR053159">
    <property type="entry name" value="Hybrid_Histidine_Kinase"/>
</dbReference>
<dbReference type="EMBL" id="RHHQ01000006">
    <property type="protein sequence ID" value="RNB91256.1"/>
    <property type="molecule type" value="Genomic_DNA"/>
</dbReference>
<evidence type="ECO:0000256" key="5">
    <source>
        <dbReference type="ARBA" id="ARBA00022679"/>
    </source>
</evidence>
<dbReference type="InterPro" id="IPR041664">
    <property type="entry name" value="AAA_16"/>
</dbReference>
<dbReference type="InterPro" id="IPR004358">
    <property type="entry name" value="Sig_transdc_His_kin-like_C"/>
</dbReference>
<evidence type="ECO:0000256" key="9">
    <source>
        <dbReference type="ARBA" id="ARBA00023012"/>
    </source>
</evidence>
<dbReference type="PRINTS" id="PR00344">
    <property type="entry name" value="BCTRLSENSOR"/>
</dbReference>
<evidence type="ECO:0000256" key="6">
    <source>
        <dbReference type="ARBA" id="ARBA00022741"/>
    </source>
</evidence>
<dbReference type="InterPro" id="IPR005467">
    <property type="entry name" value="His_kinase_dom"/>
</dbReference>
<comment type="caution">
    <text evidence="12">The sequence shown here is derived from an EMBL/GenBank/DDBJ whole genome shotgun (WGS) entry which is preliminary data.</text>
</comment>
<dbReference type="PANTHER" id="PTHR43642">
    <property type="entry name" value="HYBRID SIGNAL TRANSDUCTION HISTIDINE KINASE G"/>
    <property type="match status" value="1"/>
</dbReference>
<organism evidence="12 13">
    <name type="scientific">Brevibacillus fluminis</name>
    <dbReference type="NCBI Taxonomy" id="511487"/>
    <lineage>
        <taxon>Bacteria</taxon>
        <taxon>Bacillati</taxon>
        <taxon>Bacillota</taxon>
        <taxon>Bacilli</taxon>
        <taxon>Bacillales</taxon>
        <taxon>Paenibacillaceae</taxon>
        <taxon>Brevibacillus</taxon>
    </lineage>
</organism>
<dbReference type="Gene3D" id="3.30.200.20">
    <property type="entry name" value="Phosphorylase Kinase, domain 1"/>
    <property type="match status" value="1"/>
</dbReference>
<dbReference type="InterPro" id="IPR003018">
    <property type="entry name" value="GAF"/>
</dbReference>
<dbReference type="Pfam" id="PF00069">
    <property type="entry name" value="Pkinase"/>
    <property type="match status" value="1"/>
</dbReference>
<feature type="domain" description="Histidine kinase" evidence="11">
    <location>
        <begin position="1865"/>
        <end position="2002"/>
    </location>
</feature>
<dbReference type="GO" id="GO:0004673">
    <property type="term" value="F:protein histidine kinase activity"/>
    <property type="evidence" value="ECO:0007669"/>
    <property type="project" value="UniProtKB-EC"/>
</dbReference>
<dbReference type="InterPro" id="IPR036890">
    <property type="entry name" value="HATPase_C_sf"/>
</dbReference>
<evidence type="ECO:0000256" key="3">
    <source>
        <dbReference type="ARBA" id="ARBA00022500"/>
    </source>
</evidence>
<dbReference type="GO" id="GO:0000160">
    <property type="term" value="P:phosphorelay signal transduction system"/>
    <property type="evidence" value="ECO:0007669"/>
    <property type="project" value="UniProtKB-KW"/>
</dbReference>
<keyword evidence="13" id="KW-1185">Reference proteome</keyword>
<dbReference type="FunFam" id="3.30.565.10:FF:000016">
    <property type="entry name" value="Chemotaxis protein CheA, putative"/>
    <property type="match status" value="1"/>
</dbReference>
<dbReference type="SUPFAM" id="SSF52540">
    <property type="entry name" value="P-loop containing nucleoside triphosphate hydrolases"/>
    <property type="match status" value="1"/>
</dbReference>
<dbReference type="InterPro" id="IPR011009">
    <property type="entry name" value="Kinase-like_dom_sf"/>
</dbReference>
<dbReference type="GO" id="GO:0006935">
    <property type="term" value="P:chemotaxis"/>
    <property type="evidence" value="ECO:0007669"/>
    <property type="project" value="UniProtKB-KW"/>
</dbReference>
<reference evidence="12 13" key="1">
    <citation type="submission" date="2018-10" db="EMBL/GenBank/DDBJ databases">
        <title>Phylogenomics of Brevibacillus.</title>
        <authorList>
            <person name="Dunlap C."/>
        </authorList>
    </citation>
    <scope>NUCLEOTIDE SEQUENCE [LARGE SCALE GENOMIC DNA]</scope>
    <source>
        <strain evidence="12 13">JCM 15716</strain>
    </source>
</reference>
<sequence>MNDRIVVPGYKITDRISKNSNQLVYRGIRIEDQLPVILKMPKEGYPAKKLKHEFHILQSLHTTAVTNVVEYINVGRDSVLVMEDHGGVPLDLFLKMKRPSIKEIISICIRIARCIGETHQQHIIHKDINPTNILIRPDSLGIKLGGFGSATRLAEEYQSVLNQRELAASSPYVSPELTGRMNRSLDYRTDFYSFGIVAYEMLTGFPPFLSTDLLEMVHAHIALAPIPPHELNQAVPGVLSEIVLKCLAKNAEDRYLSISGLIADLQQCLHLLVETGKVEPFPIAMQDQTDRLIIPQKLYGRKQEVQKLADAFGQVANGAMRFILVSGSAGVGKSALVNEVQKSLYTGKGRFVRGKYDQLKREIPYSALLQAFQELIQQLLMEEEAELAIWREAILDAMQGLGQVIVEVIPQLEKVIGKQPSVPELLPAEAKNRFQFMMQRFIRVLARPDHPLVLFLDDLQWADTASLLLIQELYKDLQMNHLLLIGAYRSQEGTTNPAFLTILNELDWQDAIIDRIQLRPLDVTQINQLLADTLRLEPLYTMPLAKIMVQKTEGNPFFARQFLKSLYDSQLLTFRHEERCWLWDVDQIERLSTADNVAQFLVDKVLQLPHSTQRLLAYAACLGNTFFLDMLAAASSQEELDAAQQLWPAILEGLLYPLEGEQHIAYMADALDDFEDTPKVQFVFVHDRIQQAAYSLLGADEQKSAHLILGKMLEHLYFTVKSDDYLFEMCDHFSKADDLLEERDARLRVARYHLMAGQKAKSSTAYDAALQYLKRGAKLLPADAWRADYPLTIELYTLLAEAEYLCKNFAEAERLFRIVLDNAKTALERVRVLEIQIHMYTALANFPLVVEIANDALSQLNVRIPAAPGKLDLLREMLQIKRRLGTRNVERLLDLPHVPEESYKVAMNIISYAGPSSYFVNQNWFALTILRVLNLSLVHGNCVASANGYTGYGIVLCNKFSQYKSGHDLGRLGCQIAEKFQDPLAMTKAYGAFAIMINHWRNHAKTNIPLLKTAIQHGLESGGNIYVAYNSLGLLDAMFFCGTSLDELGKQLRLYAELIRQVKVVDHDDRVLLLHQFLDCLTLWKQDRTVFAGHGFDESAYVLDLHADSNGYKRYIYHFYKMHACYLFEQYAQAAALSIEAEQWIETVNGQLLAAQHYFMQSLALTTLYETANQEDRTLYRKKIKVNLSKMKRWAENSPENFLHKQQLMAAEWARVRGKNQEASNLYERSIQAARQAGFVQNEAIACECAAKFSLSIGLTTLAKVYMTEAYDAYLMWGAVAKAADLEEKYADLLYRSQSKASDRPVESIIEIAAAMASSPVNTQRPAANILDLMTVIKASQAMASEIKLENLLETMLGTVISSAGAQKGLLILKNEAEWLIEAAGYVGKDMEIMQSIPYDQSGLLCVSIVNYAIRTEEMVVLHDASRDERYQKDAYIAQIKPKSVLCAPLWKQGKMIGILYLENNIASHVFNEGRTELLRLIFSQIAIFIENARLYHRLEVWNHSLEKMVAERTGEIQKLLQDNKNLLNHAGQGFLLFSDNLVVHSEYSRECLRIFGKEIAGIAVSELLYPDHQEERMFIESLLHKYFETKNIMQKELYLTLMPQEITVNQLPVKLECRPIHDAGEAQIGLMLILTDLSEKRALENKMEQDLQILKMVVSVVTNIELFQAATRQFEAFFKHEWESFFANVNGGKERLFELIGRLHQFKGDFSQFHLLHTPQKLHDLETELFECIRQNDPDALARLGAAIEPNAVLQVMEQDMQMLRQRLGYGFWESKEQAVSFSQDRWKLFCDKLVARMHVEGDEELYRALQELQHRPVGELFTRYTDTVTQWAVRLGKHVSPLKIECDELWVNPDRFASFVSSLVHVFRNAVDHGIEDEEERLAQDKELWGSIRCTIKQEADRLVIAIADDGRGIDLEQVKSNWLKRNGVGFVDAPVWSEQEWLAKLFADDFSLKNEVSEMSGRGMGLAVVKRELEQLGGHVEVKTRKGEGTSFNFYVPLD</sequence>
<dbReference type="CDD" id="cd14014">
    <property type="entry name" value="STKc_PknB_like"/>
    <property type="match status" value="1"/>
</dbReference>
<name>A0A3M8DT31_9BACL</name>
<dbReference type="Gene3D" id="1.10.510.10">
    <property type="entry name" value="Transferase(Phosphotransferase) domain 1"/>
    <property type="match status" value="1"/>
</dbReference>